<dbReference type="PIRSF" id="PIRSF015578">
    <property type="entry name" value="Myoinos-ppht_syn"/>
    <property type="match status" value="1"/>
</dbReference>
<sequence>MASRRVGLWLVGAFGGVGTTITVGLAAMAKGLVDQTGLTTDLPAFRDLPLPAPGDFVVGGHEIRETTFAASAEEFRGASGVFDADWLSACRDDLAAASARVRPAPRYGLSPTVAKLGDWDADAAPGTARQAIDRIEADLAAFVEAEKVDHLIVLNVSSTEPPFRTAAAHESPDALEAVLDRPGDAVLPSSSLYALAAFRGGHTYLNFTPSLGGSFPAAWALAEKTGALFAGKDGKTGETLMKTVLAPMFAARNFKVMSWVGHNIFGNRDGVVLDDPSNKSSKVETKDKVITEILGYKPASVVSIEYVPDMGDWKTAWDHIHFKGFLGTKMALQFTWQGCDSLLAAPLGVDLARLADLEKRRGGKGLMRHLSCFFKGPEGDPENDFFKQFARLEAYVAAVKAEPR</sequence>
<dbReference type="Gene3D" id="3.40.50.720">
    <property type="entry name" value="NAD(P)-binding Rossmann-like Domain"/>
    <property type="match status" value="1"/>
</dbReference>
<reference evidence="3 4" key="1">
    <citation type="submission" date="2023-03" db="EMBL/GenBank/DDBJ databases">
        <title>Paludisphaera mucosa sp. nov. a novel planctomycete from northern fen.</title>
        <authorList>
            <person name="Ivanova A."/>
        </authorList>
    </citation>
    <scope>NUCLEOTIDE SEQUENCE [LARGE SCALE GENOMIC DNA]</scope>
    <source>
        <strain evidence="3 4">Pla2</strain>
    </source>
</reference>
<feature type="domain" description="Myo-inositol-1-phosphate synthase GAPDH-like" evidence="2">
    <location>
        <begin position="237"/>
        <end position="341"/>
    </location>
</feature>
<evidence type="ECO:0000259" key="2">
    <source>
        <dbReference type="Pfam" id="PF01658"/>
    </source>
</evidence>
<dbReference type="InterPro" id="IPR036291">
    <property type="entry name" value="NAD(P)-bd_dom_sf"/>
</dbReference>
<gene>
    <name evidence="3" type="ORF">PZE19_26320</name>
</gene>
<dbReference type="EMBL" id="JARRAG010000002">
    <property type="protein sequence ID" value="MDG3007293.1"/>
    <property type="molecule type" value="Genomic_DNA"/>
</dbReference>
<accession>A0ABT6FI76</accession>
<evidence type="ECO:0000256" key="1">
    <source>
        <dbReference type="ARBA" id="ARBA00010813"/>
    </source>
</evidence>
<dbReference type="RefSeq" id="WP_277863578.1">
    <property type="nucleotide sequence ID" value="NZ_JARRAG010000002.1"/>
</dbReference>
<keyword evidence="4" id="KW-1185">Reference proteome</keyword>
<organism evidence="3 4">
    <name type="scientific">Paludisphaera mucosa</name>
    <dbReference type="NCBI Taxonomy" id="3030827"/>
    <lineage>
        <taxon>Bacteria</taxon>
        <taxon>Pseudomonadati</taxon>
        <taxon>Planctomycetota</taxon>
        <taxon>Planctomycetia</taxon>
        <taxon>Isosphaerales</taxon>
        <taxon>Isosphaeraceae</taxon>
        <taxon>Paludisphaera</taxon>
    </lineage>
</organism>
<proteinExistence type="inferred from homology"/>
<comment type="similarity">
    <text evidence="1">Belongs to the myo-inositol 1-phosphate synthase family.</text>
</comment>
<evidence type="ECO:0000313" key="3">
    <source>
        <dbReference type="EMBL" id="MDG3007293.1"/>
    </source>
</evidence>
<dbReference type="PANTHER" id="PTHR11510">
    <property type="entry name" value="MYO-INOSITOL-1 PHOSPHATE SYNTHASE"/>
    <property type="match status" value="1"/>
</dbReference>
<dbReference type="InterPro" id="IPR002587">
    <property type="entry name" value="Myo-inos-1-P_Synthase"/>
</dbReference>
<dbReference type="Proteomes" id="UP001216907">
    <property type="component" value="Unassembled WGS sequence"/>
</dbReference>
<dbReference type="InterPro" id="IPR013021">
    <property type="entry name" value="Myo-inos-1-P_Synthase_GAPDH"/>
</dbReference>
<dbReference type="Pfam" id="PF07994">
    <property type="entry name" value="NAD_binding_5"/>
    <property type="match status" value="1"/>
</dbReference>
<protein>
    <submittedName>
        <fullName evidence="3">Inositol-3-phosphate synthase</fullName>
    </submittedName>
</protein>
<dbReference type="Pfam" id="PF01658">
    <property type="entry name" value="Inos-1-P_synth"/>
    <property type="match status" value="1"/>
</dbReference>
<name>A0ABT6FI76_9BACT</name>
<evidence type="ECO:0000313" key="4">
    <source>
        <dbReference type="Proteomes" id="UP001216907"/>
    </source>
</evidence>
<dbReference type="SUPFAM" id="SSF55347">
    <property type="entry name" value="Glyceraldehyde-3-phosphate dehydrogenase-like, C-terminal domain"/>
    <property type="match status" value="1"/>
</dbReference>
<dbReference type="SUPFAM" id="SSF51735">
    <property type="entry name" value="NAD(P)-binding Rossmann-fold domains"/>
    <property type="match status" value="1"/>
</dbReference>
<dbReference type="Gene3D" id="3.30.360.10">
    <property type="entry name" value="Dihydrodipicolinate Reductase, domain 2"/>
    <property type="match status" value="1"/>
</dbReference>
<comment type="caution">
    <text evidence="3">The sequence shown here is derived from an EMBL/GenBank/DDBJ whole genome shotgun (WGS) entry which is preliminary data.</text>
</comment>